<comment type="similarity">
    <text evidence="1">Belongs to the heat shock protein 90 family.</text>
</comment>
<keyword evidence="4" id="KW-0143">Chaperone</keyword>
<evidence type="ECO:0000256" key="3">
    <source>
        <dbReference type="ARBA" id="ARBA00022840"/>
    </source>
</evidence>
<reference evidence="6 7" key="1">
    <citation type="journal article" date="2019" name="Int. J. Syst. Evol. Microbiol.">
        <title>The Global Catalogue of Microorganisms (GCM) 10K type strain sequencing project: providing services to taxonomists for standard genome sequencing and annotation.</title>
        <authorList>
            <consortium name="The Broad Institute Genomics Platform"/>
            <consortium name="The Broad Institute Genome Sequencing Center for Infectious Disease"/>
            <person name="Wu L."/>
            <person name="Ma J."/>
        </authorList>
    </citation>
    <scope>NUCLEOTIDE SEQUENCE [LARGE SCALE GENOMIC DNA]</scope>
    <source>
        <strain evidence="6 7">JCM 14326</strain>
    </source>
</reference>
<dbReference type="InterPro" id="IPR036890">
    <property type="entry name" value="HATPase_C_sf"/>
</dbReference>
<evidence type="ECO:0000313" key="6">
    <source>
        <dbReference type="EMBL" id="GAA1872748.1"/>
    </source>
</evidence>
<name>A0ABN2NK12_9MICO</name>
<proteinExistence type="inferred from homology"/>
<dbReference type="EMBL" id="BAAANL010000008">
    <property type="protein sequence ID" value="GAA1872748.1"/>
    <property type="molecule type" value="Genomic_DNA"/>
</dbReference>
<dbReference type="Proteomes" id="UP001501094">
    <property type="component" value="Unassembled WGS sequence"/>
</dbReference>
<accession>A0ABN2NK12</accession>
<dbReference type="InterPro" id="IPR020568">
    <property type="entry name" value="Ribosomal_Su5_D2-typ_SF"/>
</dbReference>
<evidence type="ECO:0000256" key="1">
    <source>
        <dbReference type="ARBA" id="ARBA00008239"/>
    </source>
</evidence>
<dbReference type="Gene3D" id="3.30.230.80">
    <property type="match status" value="1"/>
</dbReference>
<dbReference type="InterPro" id="IPR001404">
    <property type="entry name" value="Hsp90_fam"/>
</dbReference>
<evidence type="ECO:0000313" key="7">
    <source>
        <dbReference type="Proteomes" id="UP001501094"/>
    </source>
</evidence>
<dbReference type="Gene3D" id="3.30.565.10">
    <property type="entry name" value="Histidine kinase-like ATPase, C-terminal domain"/>
    <property type="match status" value="1"/>
</dbReference>
<protein>
    <submittedName>
        <fullName evidence="6">HSP90 family protein</fullName>
    </submittedName>
</protein>
<feature type="region of interest" description="Disordered" evidence="5">
    <location>
        <begin position="614"/>
        <end position="635"/>
    </location>
</feature>
<dbReference type="PIRSF" id="PIRSF002583">
    <property type="entry name" value="Hsp90"/>
    <property type="match status" value="1"/>
</dbReference>
<sequence length="635" mass="68927">MSYSPDNIARIMTQNTPAPPAHTFQVDLRGLVDLLSQHLYASPRVFVRELLQNGVDAVTARRSLDPGCPDSIRFTADGAVLRVTDTGIGLTEDEVHRLLATIGRSSKRDGLDEARKEFLGQFGIGLLACFVVAETIRVVSRSARTPDATPVEWIARGDGSYTVRTLSDSDLAEATGGTEPGTTVFLEARRGCEHWFDGATVAELAADFGSLLPYDVVVGERRITGEPAPWATAHPGPAARQAALSAYCQDTFGFAPLDSIELDLPLVGVRGVAYVLPGQVSPAQRGGHRVHLKGMLLTDRADALLPDWAFFVRCVLDTDALRPTASREALYEDETLAVVRDALGARVREWLAELSVSAPDRLRRFLSVHHLGVKALALHDDEVLRLMLPWLPFETTDGELTLDELARRHDTVRYTRTVDEFRQVSAIAAAQGLAVVNGGYTYDADLVARLPEIRPQVAVAELDASAVTAHLDPVDPLDELALGPVLATARARLDPLGCDVVLRSFHPASLAALHLDDRAARAERARAEAEASADDLWSGILGALKESTPRSRLVLNHASPLVRRVGAIDDQELAGLAVEALYGQALLQARRPLRPVDQALVNRAFAGLLEWATPTPQAGLDQQDEPDRHDDEDDR</sequence>
<dbReference type="SUPFAM" id="SSF54211">
    <property type="entry name" value="Ribosomal protein S5 domain 2-like"/>
    <property type="match status" value="1"/>
</dbReference>
<keyword evidence="7" id="KW-1185">Reference proteome</keyword>
<dbReference type="SUPFAM" id="SSF55874">
    <property type="entry name" value="ATPase domain of HSP90 chaperone/DNA topoisomerase II/histidine kinase"/>
    <property type="match status" value="1"/>
</dbReference>
<evidence type="ECO:0000256" key="2">
    <source>
        <dbReference type="ARBA" id="ARBA00022741"/>
    </source>
</evidence>
<organism evidence="6 7">
    <name type="scientific">Myceligenerans crystallogenes</name>
    <dbReference type="NCBI Taxonomy" id="316335"/>
    <lineage>
        <taxon>Bacteria</taxon>
        <taxon>Bacillati</taxon>
        <taxon>Actinomycetota</taxon>
        <taxon>Actinomycetes</taxon>
        <taxon>Micrococcales</taxon>
        <taxon>Promicromonosporaceae</taxon>
        <taxon>Myceligenerans</taxon>
    </lineage>
</organism>
<dbReference type="Pfam" id="PF13589">
    <property type="entry name" value="HATPase_c_3"/>
    <property type="match status" value="1"/>
</dbReference>
<evidence type="ECO:0000256" key="5">
    <source>
        <dbReference type="SAM" id="MobiDB-lite"/>
    </source>
</evidence>
<dbReference type="NCBIfam" id="NF010683">
    <property type="entry name" value="PRK14083.1"/>
    <property type="match status" value="1"/>
</dbReference>
<comment type="caution">
    <text evidence="6">The sequence shown here is derived from an EMBL/GenBank/DDBJ whole genome shotgun (WGS) entry which is preliminary data.</text>
</comment>
<keyword evidence="2" id="KW-0547">Nucleotide-binding</keyword>
<dbReference type="Pfam" id="PF00183">
    <property type="entry name" value="HSP90"/>
    <property type="match status" value="1"/>
</dbReference>
<dbReference type="PANTHER" id="PTHR11528">
    <property type="entry name" value="HEAT SHOCK PROTEIN 90 FAMILY MEMBER"/>
    <property type="match status" value="1"/>
</dbReference>
<evidence type="ECO:0000256" key="4">
    <source>
        <dbReference type="ARBA" id="ARBA00023186"/>
    </source>
</evidence>
<keyword evidence="3" id="KW-0067">ATP-binding</keyword>
<gene>
    <name evidence="6" type="ORF">GCM10009751_35180</name>
</gene>